<keyword evidence="1" id="KW-0677">Repeat</keyword>
<dbReference type="Pfam" id="PF18004">
    <property type="entry name" value="RPN2_C"/>
    <property type="match status" value="1"/>
</dbReference>
<feature type="region of interest" description="Disordered" evidence="2">
    <location>
        <begin position="148"/>
        <end position="202"/>
    </location>
</feature>
<dbReference type="InterPro" id="IPR011989">
    <property type="entry name" value="ARM-like"/>
</dbReference>
<reference evidence="5" key="1">
    <citation type="submission" date="2022-11" db="UniProtKB">
        <authorList>
            <consortium name="WormBaseParasite"/>
        </authorList>
    </citation>
    <scope>IDENTIFICATION</scope>
</reference>
<dbReference type="PANTHER" id="PTHR10943:SF2">
    <property type="entry name" value="26S PROTEASOME NON-ATPASE REGULATORY SUBUNIT 1"/>
    <property type="match status" value="1"/>
</dbReference>
<dbReference type="InterPro" id="IPR040623">
    <property type="entry name" value="RPN2_C"/>
</dbReference>
<dbReference type="GO" id="GO:0008540">
    <property type="term" value="C:proteasome regulatory particle, base subcomplex"/>
    <property type="evidence" value="ECO:0007669"/>
    <property type="project" value="TreeGrafter"/>
</dbReference>
<name>A0A915J588_ROMCU</name>
<evidence type="ECO:0000259" key="3">
    <source>
        <dbReference type="Pfam" id="PF18004"/>
    </source>
</evidence>
<evidence type="ECO:0000313" key="5">
    <source>
        <dbReference type="WBParaSite" id="nRc.2.0.1.t20883-RA"/>
    </source>
</evidence>
<sequence>MYKEKYKSLIKNFRETLTKIIGDKGEDSMTKFGAIIAQGILDAAGRNAALTLATRNGHVDTASVVGILIFLQYWFWFPLTHFLSLAMRPTCLIALNSDLKMPKVEFRSNAKPSLFAYPAPLQEKKEKAAEKVETAILSITAKQLKKDKERQSRGSIAAGGEKMDVDETSKAKTDQGTAAATAAEKSTTKPPSTSTAAGAGGVVAQPTAAEPEATFEMLNNPARVLTQQLKYMTWTNKRFEPLKNVNVGGIIILNDKEADSPLDFVDLAI</sequence>
<keyword evidence="4" id="KW-1185">Reference proteome</keyword>
<evidence type="ECO:0000256" key="1">
    <source>
        <dbReference type="ARBA" id="ARBA00022737"/>
    </source>
</evidence>
<feature type="domain" description="26S proteasome regulatory subunit RPN2 C-terminal" evidence="3">
    <location>
        <begin position="90"/>
        <end position="265"/>
    </location>
</feature>
<protein>
    <submittedName>
        <fullName evidence="5">26S proteasome regulatory subunit RPN2 C-terminal domain-containing protein</fullName>
    </submittedName>
</protein>
<dbReference type="Gene3D" id="1.25.10.10">
    <property type="entry name" value="Leucine-rich Repeat Variant"/>
    <property type="match status" value="1"/>
</dbReference>
<dbReference type="GO" id="GO:0034515">
    <property type="term" value="C:proteasome storage granule"/>
    <property type="evidence" value="ECO:0007669"/>
    <property type="project" value="TreeGrafter"/>
</dbReference>
<dbReference type="GO" id="GO:0043161">
    <property type="term" value="P:proteasome-mediated ubiquitin-dependent protein catabolic process"/>
    <property type="evidence" value="ECO:0007669"/>
    <property type="project" value="TreeGrafter"/>
</dbReference>
<accession>A0A915J588</accession>
<dbReference type="OMA" id="EDSMTKF"/>
<dbReference type="Proteomes" id="UP000887565">
    <property type="component" value="Unplaced"/>
</dbReference>
<dbReference type="PANTHER" id="PTHR10943">
    <property type="entry name" value="26S PROTEASOME NON-ATPASE REGULATORY SUBUNIT"/>
    <property type="match status" value="1"/>
</dbReference>
<dbReference type="GO" id="GO:0005634">
    <property type="term" value="C:nucleus"/>
    <property type="evidence" value="ECO:0007669"/>
    <property type="project" value="TreeGrafter"/>
</dbReference>
<evidence type="ECO:0000313" key="4">
    <source>
        <dbReference type="Proteomes" id="UP000887565"/>
    </source>
</evidence>
<proteinExistence type="predicted"/>
<evidence type="ECO:0000256" key="2">
    <source>
        <dbReference type="SAM" id="MobiDB-lite"/>
    </source>
</evidence>
<feature type="compositionally biased region" description="Basic and acidic residues" evidence="2">
    <location>
        <begin position="161"/>
        <end position="173"/>
    </location>
</feature>
<feature type="compositionally biased region" description="Low complexity" evidence="2">
    <location>
        <begin position="174"/>
        <end position="202"/>
    </location>
</feature>
<organism evidence="4 5">
    <name type="scientific">Romanomermis culicivorax</name>
    <name type="common">Nematode worm</name>
    <dbReference type="NCBI Taxonomy" id="13658"/>
    <lineage>
        <taxon>Eukaryota</taxon>
        <taxon>Metazoa</taxon>
        <taxon>Ecdysozoa</taxon>
        <taxon>Nematoda</taxon>
        <taxon>Enoplea</taxon>
        <taxon>Dorylaimia</taxon>
        <taxon>Mermithida</taxon>
        <taxon>Mermithoidea</taxon>
        <taxon>Mermithidae</taxon>
        <taxon>Romanomermis</taxon>
    </lineage>
</organism>
<dbReference type="WBParaSite" id="nRc.2.0.1.t20883-RA">
    <property type="protein sequence ID" value="nRc.2.0.1.t20883-RA"/>
    <property type="gene ID" value="nRc.2.0.1.g20883"/>
</dbReference>
<dbReference type="AlphaFoldDB" id="A0A915J588"/>